<protein>
    <submittedName>
        <fullName evidence="9">Nitrogenase iron protein</fullName>
    </submittedName>
</protein>
<keyword evidence="6 8" id="KW-0408">Iron</keyword>
<name>A0A5K8AB54_9BACT</name>
<evidence type="ECO:0000256" key="2">
    <source>
        <dbReference type="ARBA" id="ARBA00005504"/>
    </source>
</evidence>
<evidence type="ECO:0000256" key="3">
    <source>
        <dbReference type="ARBA" id="ARBA00022723"/>
    </source>
</evidence>
<dbReference type="PROSITE" id="PS00746">
    <property type="entry name" value="NIFH_FRXC_1"/>
    <property type="match status" value="1"/>
</dbReference>
<evidence type="ECO:0000256" key="4">
    <source>
        <dbReference type="ARBA" id="ARBA00022741"/>
    </source>
</evidence>
<dbReference type="InterPro" id="IPR030655">
    <property type="entry name" value="NifH/chlL_CS"/>
</dbReference>
<dbReference type="InterPro" id="IPR027417">
    <property type="entry name" value="P-loop_NTPase"/>
</dbReference>
<organism evidence="9 10">
    <name type="scientific">Desulfosarcina ovata subsp. ovata</name>
    <dbReference type="NCBI Taxonomy" id="2752305"/>
    <lineage>
        <taxon>Bacteria</taxon>
        <taxon>Pseudomonadati</taxon>
        <taxon>Thermodesulfobacteriota</taxon>
        <taxon>Desulfobacteria</taxon>
        <taxon>Desulfobacterales</taxon>
        <taxon>Desulfosarcinaceae</taxon>
        <taxon>Desulfosarcina</taxon>
    </lineage>
</organism>
<dbReference type="PROSITE" id="PS00692">
    <property type="entry name" value="NIFH_FRXC_2"/>
    <property type="match status" value="1"/>
</dbReference>
<keyword evidence="7 8" id="KW-0411">Iron-sulfur</keyword>
<dbReference type="Proteomes" id="UP000422108">
    <property type="component" value="Chromosome"/>
</dbReference>
<evidence type="ECO:0000313" key="9">
    <source>
        <dbReference type="EMBL" id="BBO89180.1"/>
    </source>
</evidence>
<keyword evidence="4 8" id="KW-0547">Nucleotide-binding</keyword>
<evidence type="ECO:0000256" key="1">
    <source>
        <dbReference type="ARBA" id="ARBA00001966"/>
    </source>
</evidence>
<keyword evidence="10" id="KW-1185">Reference proteome</keyword>
<dbReference type="CDD" id="cd02040">
    <property type="entry name" value="NifH"/>
    <property type="match status" value="1"/>
</dbReference>
<keyword evidence="5 8" id="KW-0067">ATP-binding</keyword>
<keyword evidence="8" id="KW-0004">4Fe-4S</keyword>
<dbReference type="GO" id="GO:0046872">
    <property type="term" value="F:metal ion binding"/>
    <property type="evidence" value="ECO:0007669"/>
    <property type="project" value="UniProtKB-KW"/>
</dbReference>
<gene>
    <name evidence="9" type="ORF">DSCOOX_23600</name>
</gene>
<evidence type="ECO:0000313" key="10">
    <source>
        <dbReference type="Proteomes" id="UP000422108"/>
    </source>
</evidence>
<proteinExistence type="inferred from homology"/>
<evidence type="ECO:0000256" key="6">
    <source>
        <dbReference type="ARBA" id="ARBA00023004"/>
    </source>
</evidence>
<dbReference type="AlphaFoldDB" id="A0A5K8AB54"/>
<dbReference type="PRINTS" id="PR00091">
    <property type="entry name" value="NITROGNASEII"/>
</dbReference>
<keyword evidence="3 8" id="KW-0479">Metal-binding</keyword>
<evidence type="ECO:0000256" key="8">
    <source>
        <dbReference type="RuleBase" id="RU003688"/>
    </source>
</evidence>
<evidence type="ECO:0000256" key="7">
    <source>
        <dbReference type="ARBA" id="ARBA00023014"/>
    </source>
</evidence>
<dbReference type="PANTHER" id="PTHR42864">
    <property type="entry name" value="LIGHT-INDEPENDENT PROTOCHLOROPHYLLIDE REDUCTASE IRON-SULFUR ATP-BINDING PROTEIN"/>
    <property type="match status" value="1"/>
</dbReference>
<dbReference type="Pfam" id="PF00142">
    <property type="entry name" value="Fer4_NifH"/>
    <property type="match status" value="1"/>
</dbReference>
<keyword evidence="8" id="KW-0560">Oxidoreductase</keyword>
<comment type="similarity">
    <text evidence="2 8">Belongs to the NifH/BchL/ChlL family.</text>
</comment>
<dbReference type="SUPFAM" id="SSF52540">
    <property type="entry name" value="P-loop containing nucleoside triphosphate hydrolases"/>
    <property type="match status" value="1"/>
</dbReference>
<dbReference type="GO" id="GO:0051539">
    <property type="term" value="F:4 iron, 4 sulfur cluster binding"/>
    <property type="evidence" value="ECO:0007669"/>
    <property type="project" value="UniProtKB-KW"/>
</dbReference>
<dbReference type="RefSeq" id="WP_155310410.1">
    <property type="nucleotide sequence ID" value="NZ_AP021879.1"/>
</dbReference>
<dbReference type="InterPro" id="IPR000392">
    <property type="entry name" value="NifH/frxC"/>
</dbReference>
<dbReference type="GO" id="GO:0005524">
    <property type="term" value="F:ATP binding"/>
    <property type="evidence" value="ECO:0007669"/>
    <property type="project" value="UniProtKB-KW"/>
</dbReference>
<dbReference type="EMBL" id="AP021879">
    <property type="protein sequence ID" value="BBO89180.1"/>
    <property type="molecule type" value="Genomic_DNA"/>
</dbReference>
<dbReference type="GO" id="GO:0016491">
    <property type="term" value="F:oxidoreductase activity"/>
    <property type="evidence" value="ECO:0007669"/>
    <property type="project" value="UniProtKB-KW"/>
</dbReference>
<dbReference type="Gene3D" id="3.40.50.300">
    <property type="entry name" value="P-loop containing nucleotide triphosphate hydrolases"/>
    <property type="match status" value="1"/>
</dbReference>
<dbReference type="PANTHER" id="PTHR42864:SF2">
    <property type="entry name" value="LIGHT-INDEPENDENT PROTOCHLOROPHYLLIDE REDUCTASE IRON-SULFUR ATP-BINDING PROTEIN"/>
    <property type="match status" value="1"/>
</dbReference>
<evidence type="ECO:0000256" key="5">
    <source>
        <dbReference type="ARBA" id="ARBA00022840"/>
    </source>
</evidence>
<comment type="cofactor">
    <cofactor evidence="1">
        <name>[4Fe-4S] cluster</name>
        <dbReference type="ChEBI" id="CHEBI:49883"/>
    </cofactor>
</comment>
<dbReference type="PIRSF" id="PIRSF000363">
    <property type="entry name" value="Nitrogenase_iron"/>
    <property type="match status" value="1"/>
</dbReference>
<sequence>MKTKIKIGIYGKGGIGKSTIASNLSAAFSKAGLRVLHIGCDPKADSTRNLMGGRIPTVLGTLRNGGYSLTFYKENDFVFNGFDGVACVEAGGPEPGVGCAGRGIITMVETLEQMGVFNNEWDVTVYDVLGDVVCGGFAVPVRKGYAEKIYIVTSGEFMPLYAANNICNGISKFAKRGGAKLGGIIYNCRGAKGDSKEVVYEFAKAVGSEVIADIPRSDFILKAETEMKTVIESYPDSDIAHVFQDAAQKIIDDEGGEVPQVLSDEQMETMSKQIATSVMNL</sequence>
<dbReference type="PROSITE" id="PS51026">
    <property type="entry name" value="NIFH_FRXC_3"/>
    <property type="match status" value="1"/>
</dbReference>
<accession>A0A5K8AB54</accession>
<reference evidence="9 10" key="1">
    <citation type="submission" date="2019-11" db="EMBL/GenBank/DDBJ databases">
        <title>Comparative genomics of hydrocarbon-degrading Desulfosarcina strains.</title>
        <authorList>
            <person name="Watanabe M."/>
            <person name="Kojima H."/>
            <person name="Fukui M."/>
        </authorList>
    </citation>
    <scope>NUCLEOTIDE SEQUENCE [LARGE SCALE GENOMIC DNA]</scope>
    <source>
        <strain evidence="10">oXyS1</strain>
    </source>
</reference>